<dbReference type="AlphaFoldDB" id="A0A7Y0XF38"/>
<organism evidence="1 2">
    <name type="scientific">Vibrio parahaemolyticus</name>
    <dbReference type="NCBI Taxonomy" id="670"/>
    <lineage>
        <taxon>Bacteria</taxon>
        <taxon>Pseudomonadati</taxon>
        <taxon>Pseudomonadota</taxon>
        <taxon>Gammaproteobacteria</taxon>
        <taxon>Vibrionales</taxon>
        <taxon>Vibrionaceae</taxon>
        <taxon>Vibrio</taxon>
    </lineage>
</organism>
<feature type="non-terminal residue" evidence="1">
    <location>
        <position position="49"/>
    </location>
</feature>
<gene>
    <name evidence="1" type="ORF">HKB16_24670</name>
</gene>
<dbReference type="EMBL" id="JABCLB010002314">
    <property type="protein sequence ID" value="NMU86047.1"/>
    <property type="molecule type" value="Genomic_DNA"/>
</dbReference>
<sequence length="49" mass="5502">MKTVRFIRAMGILNMHNLALSKYNLDSDELGIPASVFRNPMTLIPLKAV</sequence>
<dbReference type="Proteomes" id="UP000518904">
    <property type="component" value="Unassembled WGS sequence"/>
</dbReference>
<accession>A0A7Y0XF38</accession>
<evidence type="ECO:0000313" key="2">
    <source>
        <dbReference type="Proteomes" id="UP000518904"/>
    </source>
</evidence>
<reference evidence="1 2" key="1">
    <citation type="submission" date="2020-04" db="EMBL/GenBank/DDBJ databases">
        <title>Whole-genome sequencing of Vibrio spp. from China reveals different genetic environments of blaCTX-M-14 among diverse lineages.</title>
        <authorList>
            <person name="Zheng Z."/>
            <person name="Ye L."/>
            <person name="Chen S."/>
        </authorList>
    </citation>
    <scope>NUCLEOTIDE SEQUENCE [LARGE SCALE GENOMIC DNA]</scope>
    <source>
        <strain evidence="1 2">Vb0551</strain>
    </source>
</reference>
<comment type="caution">
    <text evidence="1">The sequence shown here is derived from an EMBL/GenBank/DDBJ whole genome shotgun (WGS) entry which is preliminary data.</text>
</comment>
<proteinExistence type="predicted"/>
<evidence type="ECO:0000313" key="1">
    <source>
        <dbReference type="EMBL" id="NMU86047.1"/>
    </source>
</evidence>
<protein>
    <submittedName>
        <fullName evidence="1">AraC family transcriptional regulator</fullName>
    </submittedName>
</protein>
<name>A0A7Y0XF38_VIBPH</name>